<accession>A0A9D6UYR9</accession>
<dbReference type="GO" id="GO:0003677">
    <property type="term" value="F:DNA binding"/>
    <property type="evidence" value="ECO:0007669"/>
    <property type="project" value="UniProtKB-KW"/>
</dbReference>
<dbReference type="Gene3D" id="1.10.10.10">
    <property type="entry name" value="Winged helix-like DNA-binding domain superfamily/Winged helix DNA-binding domain"/>
    <property type="match status" value="1"/>
</dbReference>
<sequence length="212" mass="24848">MKESPADKPSSFTSSTSGLSFAETNRQLVAPETWVDDHGDYLFRFAWKRLQNREIAEDMVQETYLEALKGFKTFRGDASERTWLISILRHKIVDYFRKSSREDLVEDERSLDGSEDSFDENGKWAIKPLNWKYDPKSLLEKKEFWQILKRCLGELPQRMAHTFTLRELEELGSAEISQIVGISLNNLSVVLYRARMKLRRCLEINWFEQKAG</sequence>
<evidence type="ECO:0000313" key="9">
    <source>
        <dbReference type="Proteomes" id="UP000807825"/>
    </source>
</evidence>
<evidence type="ECO:0000259" key="6">
    <source>
        <dbReference type="Pfam" id="PF04542"/>
    </source>
</evidence>
<dbReference type="GO" id="GO:0006352">
    <property type="term" value="P:DNA-templated transcription initiation"/>
    <property type="evidence" value="ECO:0007669"/>
    <property type="project" value="InterPro"/>
</dbReference>
<dbReference type="CDD" id="cd06171">
    <property type="entry name" value="Sigma70_r4"/>
    <property type="match status" value="1"/>
</dbReference>
<proteinExistence type="inferred from homology"/>
<feature type="domain" description="RNA polymerase sigma factor 70 region 4 type 2" evidence="7">
    <location>
        <begin position="146"/>
        <end position="198"/>
    </location>
</feature>
<dbReference type="InterPro" id="IPR013324">
    <property type="entry name" value="RNA_pol_sigma_r3/r4-like"/>
</dbReference>
<dbReference type="Pfam" id="PF08281">
    <property type="entry name" value="Sigma70_r4_2"/>
    <property type="match status" value="1"/>
</dbReference>
<dbReference type="InterPro" id="IPR014289">
    <property type="entry name" value="RNA_pol_sigma-24-rel"/>
</dbReference>
<evidence type="ECO:0000313" key="8">
    <source>
        <dbReference type="EMBL" id="MBI5248753.1"/>
    </source>
</evidence>
<dbReference type="SUPFAM" id="SSF88946">
    <property type="entry name" value="Sigma2 domain of RNA polymerase sigma factors"/>
    <property type="match status" value="1"/>
</dbReference>
<name>A0A9D6UYR9_9BACT</name>
<keyword evidence="3" id="KW-0731">Sigma factor</keyword>
<dbReference type="Pfam" id="PF04542">
    <property type="entry name" value="Sigma70_r2"/>
    <property type="match status" value="1"/>
</dbReference>
<dbReference type="NCBIfam" id="TIGR02937">
    <property type="entry name" value="sigma70-ECF"/>
    <property type="match status" value="1"/>
</dbReference>
<dbReference type="InterPro" id="IPR013249">
    <property type="entry name" value="RNA_pol_sigma70_r4_t2"/>
</dbReference>
<comment type="similarity">
    <text evidence="1">Belongs to the sigma-70 factor family. ECF subfamily.</text>
</comment>
<dbReference type="AlphaFoldDB" id="A0A9D6UYR9"/>
<dbReference type="Proteomes" id="UP000807825">
    <property type="component" value="Unassembled WGS sequence"/>
</dbReference>
<protein>
    <submittedName>
        <fullName evidence="8">Sigma-70 family RNA polymerase sigma factor</fullName>
    </submittedName>
</protein>
<keyword evidence="2" id="KW-0805">Transcription regulation</keyword>
<keyword evidence="4" id="KW-0238">DNA-binding</keyword>
<evidence type="ECO:0000259" key="7">
    <source>
        <dbReference type="Pfam" id="PF08281"/>
    </source>
</evidence>
<keyword evidence="5" id="KW-0804">Transcription</keyword>
<comment type="caution">
    <text evidence="8">The sequence shown here is derived from an EMBL/GenBank/DDBJ whole genome shotgun (WGS) entry which is preliminary data.</text>
</comment>
<feature type="domain" description="RNA polymerase sigma-70 region 2" evidence="6">
    <location>
        <begin position="35"/>
        <end position="101"/>
    </location>
</feature>
<dbReference type="SUPFAM" id="SSF88659">
    <property type="entry name" value="Sigma3 and sigma4 domains of RNA polymerase sigma factors"/>
    <property type="match status" value="1"/>
</dbReference>
<organism evidence="8 9">
    <name type="scientific">Desulfomonile tiedjei</name>
    <dbReference type="NCBI Taxonomy" id="2358"/>
    <lineage>
        <taxon>Bacteria</taxon>
        <taxon>Pseudomonadati</taxon>
        <taxon>Thermodesulfobacteriota</taxon>
        <taxon>Desulfomonilia</taxon>
        <taxon>Desulfomonilales</taxon>
        <taxon>Desulfomonilaceae</taxon>
        <taxon>Desulfomonile</taxon>
    </lineage>
</organism>
<dbReference type="GO" id="GO:0016987">
    <property type="term" value="F:sigma factor activity"/>
    <property type="evidence" value="ECO:0007669"/>
    <property type="project" value="UniProtKB-KW"/>
</dbReference>
<evidence type="ECO:0000256" key="5">
    <source>
        <dbReference type="ARBA" id="ARBA00023163"/>
    </source>
</evidence>
<reference evidence="8" key="1">
    <citation type="submission" date="2020-07" db="EMBL/GenBank/DDBJ databases">
        <title>Huge and variable diversity of episymbiotic CPR bacteria and DPANN archaea in groundwater ecosystems.</title>
        <authorList>
            <person name="He C.Y."/>
            <person name="Keren R."/>
            <person name="Whittaker M."/>
            <person name="Farag I.F."/>
            <person name="Doudna J."/>
            <person name="Cate J.H.D."/>
            <person name="Banfield J.F."/>
        </authorList>
    </citation>
    <scope>NUCLEOTIDE SEQUENCE</scope>
    <source>
        <strain evidence="8">NC_groundwater_1664_Pr3_B-0.1um_52_9</strain>
    </source>
</reference>
<evidence type="ECO:0000256" key="2">
    <source>
        <dbReference type="ARBA" id="ARBA00023015"/>
    </source>
</evidence>
<evidence type="ECO:0000256" key="1">
    <source>
        <dbReference type="ARBA" id="ARBA00010641"/>
    </source>
</evidence>
<dbReference type="InterPro" id="IPR036388">
    <property type="entry name" value="WH-like_DNA-bd_sf"/>
</dbReference>
<dbReference type="EMBL" id="JACRDE010000135">
    <property type="protein sequence ID" value="MBI5248753.1"/>
    <property type="molecule type" value="Genomic_DNA"/>
</dbReference>
<dbReference type="InterPro" id="IPR013325">
    <property type="entry name" value="RNA_pol_sigma_r2"/>
</dbReference>
<dbReference type="PANTHER" id="PTHR43133">
    <property type="entry name" value="RNA POLYMERASE ECF-TYPE SIGMA FACTO"/>
    <property type="match status" value="1"/>
</dbReference>
<gene>
    <name evidence="8" type="ORF">HY912_04595</name>
</gene>
<dbReference type="InterPro" id="IPR007627">
    <property type="entry name" value="RNA_pol_sigma70_r2"/>
</dbReference>
<dbReference type="Gene3D" id="1.10.1740.10">
    <property type="match status" value="1"/>
</dbReference>
<dbReference type="NCBIfam" id="TIGR02943">
    <property type="entry name" value="Sig70_famx1"/>
    <property type="match status" value="1"/>
</dbReference>
<dbReference type="PANTHER" id="PTHR43133:SF8">
    <property type="entry name" value="RNA POLYMERASE SIGMA FACTOR HI_1459-RELATED"/>
    <property type="match status" value="1"/>
</dbReference>
<evidence type="ECO:0000256" key="3">
    <source>
        <dbReference type="ARBA" id="ARBA00023082"/>
    </source>
</evidence>
<dbReference type="InterPro" id="IPR014284">
    <property type="entry name" value="RNA_pol_sigma-70_dom"/>
</dbReference>
<dbReference type="InterPro" id="IPR039425">
    <property type="entry name" value="RNA_pol_sigma-70-like"/>
</dbReference>
<evidence type="ECO:0000256" key="4">
    <source>
        <dbReference type="ARBA" id="ARBA00023125"/>
    </source>
</evidence>